<dbReference type="RefSeq" id="WP_149231140.1">
    <property type="nucleotide sequence ID" value="NZ_JALJXJ010000004.1"/>
</dbReference>
<dbReference type="InterPro" id="IPR000847">
    <property type="entry name" value="LysR_HTH_N"/>
</dbReference>
<dbReference type="PANTHER" id="PTHR30346">
    <property type="entry name" value="TRANSCRIPTIONAL DUAL REGULATOR HCAR-RELATED"/>
    <property type="match status" value="1"/>
</dbReference>
<gene>
    <name evidence="6" type="ORF">FZ942_11085</name>
</gene>
<dbReference type="Proteomes" id="UP000324927">
    <property type="component" value="Unassembled WGS sequence"/>
</dbReference>
<dbReference type="CDD" id="cd08411">
    <property type="entry name" value="PBP2_OxyR"/>
    <property type="match status" value="1"/>
</dbReference>
<dbReference type="InterPro" id="IPR036390">
    <property type="entry name" value="WH_DNA-bd_sf"/>
</dbReference>
<dbReference type="InterPro" id="IPR036388">
    <property type="entry name" value="WH-like_DNA-bd_sf"/>
</dbReference>
<dbReference type="Gene3D" id="3.40.190.10">
    <property type="entry name" value="Periplasmic binding protein-like II"/>
    <property type="match status" value="2"/>
</dbReference>
<reference evidence="6 7" key="1">
    <citation type="submission" date="2019-08" db="EMBL/GenBank/DDBJ databases">
        <authorList>
            <person name="Grouzdev D."/>
            <person name="Tikhonova E."/>
            <person name="Kravchenko I."/>
        </authorList>
    </citation>
    <scope>NUCLEOTIDE SEQUENCE [LARGE SCALE GENOMIC DNA]</scope>
    <source>
        <strain evidence="6 7">59b</strain>
    </source>
</reference>
<keyword evidence="2" id="KW-0805">Transcription regulation</keyword>
<evidence type="ECO:0000256" key="2">
    <source>
        <dbReference type="ARBA" id="ARBA00023015"/>
    </source>
</evidence>
<keyword evidence="4" id="KW-0804">Transcription</keyword>
<dbReference type="Pfam" id="PF03466">
    <property type="entry name" value="LysR_substrate"/>
    <property type="match status" value="1"/>
</dbReference>
<evidence type="ECO:0000313" key="7">
    <source>
        <dbReference type="Proteomes" id="UP000324927"/>
    </source>
</evidence>
<comment type="caution">
    <text evidence="6">The sequence shown here is derived from an EMBL/GenBank/DDBJ whole genome shotgun (WGS) entry which is preliminary data.</text>
</comment>
<dbReference type="EMBL" id="VTTN01000003">
    <property type="protein sequence ID" value="KAA0596637.1"/>
    <property type="molecule type" value="Genomic_DNA"/>
</dbReference>
<dbReference type="SUPFAM" id="SSF53850">
    <property type="entry name" value="Periplasmic binding protein-like II"/>
    <property type="match status" value="1"/>
</dbReference>
<dbReference type="GO" id="GO:0032993">
    <property type="term" value="C:protein-DNA complex"/>
    <property type="evidence" value="ECO:0007669"/>
    <property type="project" value="TreeGrafter"/>
</dbReference>
<evidence type="ECO:0000259" key="5">
    <source>
        <dbReference type="PROSITE" id="PS50931"/>
    </source>
</evidence>
<dbReference type="SUPFAM" id="SSF46785">
    <property type="entry name" value="Winged helix' DNA-binding domain"/>
    <property type="match status" value="1"/>
</dbReference>
<dbReference type="Pfam" id="PF00126">
    <property type="entry name" value="HTH_1"/>
    <property type="match status" value="1"/>
</dbReference>
<evidence type="ECO:0000256" key="4">
    <source>
        <dbReference type="ARBA" id="ARBA00023163"/>
    </source>
</evidence>
<comment type="similarity">
    <text evidence="1">Belongs to the LysR transcriptional regulatory family.</text>
</comment>
<evidence type="ECO:0000256" key="3">
    <source>
        <dbReference type="ARBA" id="ARBA00023125"/>
    </source>
</evidence>
<name>A0A5A9GQI9_AZOLI</name>
<dbReference type="PANTHER" id="PTHR30346:SF10">
    <property type="entry name" value="TRANSCRIPTIONAL REGULATOR OF OXIDATIVE STRESS OXYR"/>
    <property type="match status" value="1"/>
</dbReference>
<dbReference type="GO" id="GO:0003700">
    <property type="term" value="F:DNA-binding transcription factor activity"/>
    <property type="evidence" value="ECO:0007669"/>
    <property type="project" value="InterPro"/>
</dbReference>
<accession>A0A5A9GQI9</accession>
<dbReference type="Gene3D" id="1.10.10.10">
    <property type="entry name" value="Winged helix-like DNA-binding domain superfamily/Winged helix DNA-binding domain"/>
    <property type="match status" value="1"/>
</dbReference>
<dbReference type="OrthoDB" id="9775392at2"/>
<sequence>MKPLPTLRQLRYLVAVVDRCHFGQAAEDCLVSQSTLSAGLQELEDLLGATLVERTRRSVLPTPLGREIAERARQLLKGAEELVDITRSAADPMSGALHLGVIPTIGPFLIPRVMPALRETFPRLRLYLREDQTARLLEQLNAGKLDAALLALPYPMGDLETEDIAEDRFSFVCPTGHRLGGGDPAQPVTVPSEDLLLLEDGHCLRDHAMAACALDSTPHNTAFQGTSLHTLVQMVANGLGVTLLPQMAVDSGILRGLDLAVRPLAADRPGRRIALAWRKTSGRKETFQRLAEALRVEMTPKEG</sequence>
<keyword evidence="7" id="KW-1185">Reference proteome</keyword>
<proteinExistence type="inferred from homology"/>
<organism evidence="6 7">
    <name type="scientific">Azospirillum lipoferum</name>
    <dbReference type="NCBI Taxonomy" id="193"/>
    <lineage>
        <taxon>Bacteria</taxon>
        <taxon>Pseudomonadati</taxon>
        <taxon>Pseudomonadota</taxon>
        <taxon>Alphaproteobacteria</taxon>
        <taxon>Rhodospirillales</taxon>
        <taxon>Azospirillaceae</taxon>
        <taxon>Azospirillum</taxon>
    </lineage>
</organism>
<dbReference type="AlphaFoldDB" id="A0A5A9GQI9"/>
<dbReference type="GO" id="GO:0003677">
    <property type="term" value="F:DNA binding"/>
    <property type="evidence" value="ECO:0007669"/>
    <property type="project" value="UniProtKB-KW"/>
</dbReference>
<feature type="domain" description="HTH lysR-type" evidence="5">
    <location>
        <begin position="5"/>
        <end position="62"/>
    </location>
</feature>
<evidence type="ECO:0000313" key="6">
    <source>
        <dbReference type="EMBL" id="KAA0596637.1"/>
    </source>
</evidence>
<dbReference type="PROSITE" id="PS50931">
    <property type="entry name" value="HTH_LYSR"/>
    <property type="match status" value="1"/>
</dbReference>
<evidence type="ECO:0000256" key="1">
    <source>
        <dbReference type="ARBA" id="ARBA00009437"/>
    </source>
</evidence>
<dbReference type="FunFam" id="1.10.10.10:FF:000001">
    <property type="entry name" value="LysR family transcriptional regulator"/>
    <property type="match status" value="1"/>
</dbReference>
<protein>
    <submittedName>
        <fullName evidence="6">Hydrogen peroxide-inducible genes activator</fullName>
    </submittedName>
</protein>
<dbReference type="InterPro" id="IPR005119">
    <property type="entry name" value="LysR_subst-bd"/>
</dbReference>
<keyword evidence="3" id="KW-0238">DNA-binding</keyword>